<reference evidence="3 4" key="1">
    <citation type="submission" date="2023-08" db="EMBL/GenBank/DDBJ databases">
        <title>Genomic and mutational analysis of Pseudomonas syringae pv. tagetis EB037 pathogenicity on sunflower.</title>
        <authorList>
            <person name="Maul J.E."/>
        </authorList>
    </citation>
    <scope>NUCLEOTIDE SEQUENCE [LARGE SCALE GENOMIC DNA]</scope>
    <source>
        <strain evidence="3 4">EB037_T1</strain>
    </source>
</reference>
<dbReference type="InterPro" id="IPR025877">
    <property type="entry name" value="MobA-like_NTP_Trfase"/>
</dbReference>
<dbReference type="InterPro" id="IPR029044">
    <property type="entry name" value="Nucleotide-diphossugar_trans"/>
</dbReference>
<keyword evidence="4" id="KW-1185">Reference proteome</keyword>
<dbReference type="EMBL" id="JAVCQK010000612">
    <property type="protein sequence ID" value="MFH7519260.1"/>
    <property type="molecule type" value="Genomic_DNA"/>
</dbReference>
<evidence type="ECO:0000259" key="2">
    <source>
        <dbReference type="Pfam" id="PF12804"/>
    </source>
</evidence>
<sequence>ILRGFDYSESLGFRAYVAIIRSEHGALGMAHSLASGTAAVLESSADAVAVQHADMPWIRPQTLQDLAGMANPQRIDMPM</sequence>
<comment type="caution">
    <text evidence="3">The sequence shown here is derived from an EMBL/GenBank/DDBJ whole genome shotgun (WGS) entry which is preliminary data.</text>
</comment>
<dbReference type="RefSeq" id="WP_395577962.1">
    <property type="nucleotide sequence ID" value="NZ_JAVCQK010000612.1"/>
</dbReference>
<name>A0ABW7NWH0_9PSED</name>
<feature type="domain" description="MobA-like NTP transferase" evidence="2">
    <location>
        <begin position="17"/>
        <end position="72"/>
    </location>
</feature>
<dbReference type="Proteomes" id="UP001610657">
    <property type="component" value="Unassembled WGS sequence"/>
</dbReference>
<keyword evidence="1" id="KW-0460">Magnesium</keyword>
<feature type="non-terminal residue" evidence="3">
    <location>
        <position position="79"/>
    </location>
</feature>
<dbReference type="GO" id="GO:0016740">
    <property type="term" value="F:transferase activity"/>
    <property type="evidence" value="ECO:0007669"/>
    <property type="project" value="UniProtKB-KW"/>
</dbReference>
<dbReference type="SUPFAM" id="SSF53448">
    <property type="entry name" value="Nucleotide-diphospho-sugar transferases"/>
    <property type="match status" value="1"/>
</dbReference>
<dbReference type="Pfam" id="PF12804">
    <property type="entry name" value="NTP_transf_3"/>
    <property type="match status" value="1"/>
</dbReference>
<dbReference type="Gene3D" id="3.90.550.10">
    <property type="entry name" value="Spore Coat Polysaccharide Biosynthesis Protein SpsA, Chain A"/>
    <property type="match status" value="1"/>
</dbReference>
<keyword evidence="3" id="KW-0808">Transferase</keyword>
<evidence type="ECO:0000313" key="3">
    <source>
        <dbReference type="EMBL" id="MFH7519260.1"/>
    </source>
</evidence>
<organism evidence="3 4">
    <name type="scientific">Pseudomonas syringae pv. tagetis</name>
    <dbReference type="NCBI Taxonomy" id="129140"/>
    <lineage>
        <taxon>Bacteria</taxon>
        <taxon>Pseudomonadati</taxon>
        <taxon>Pseudomonadota</taxon>
        <taxon>Gammaproteobacteria</taxon>
        <taxon>Pseudomonadales</taxon>
        <taxon>Pseudomonadaceae</taxon>
        <taxon>Pseudomonas</taxon>
    </lineage>
</organism>
<evidence type="ECO:0000313" key="4">
    <source>
        <dbReference type="Proteomes" id="UP001610657"/>
    </source>
</evidence>
<accession>A0ABW7NWH0</accession>
<proteinExistence type="predicted"/>
<feature type="non-terminal residue" evidence="3">
    <location>
        <position position="1"/>
    </location>
</feature>
<evidence type="ECO:0000256" key="1">
    <source>
        <dbReference type="ARBA" id="ARBA00022842"/>
    </source>
</evidence>
<gene>
    <name evidence="3" type="ORF">RA271_29605</name>
</gene>
<protein>
    <submittedName>
        <fullName evidence="3">NTP transferase domain-containing protein</fullName>
    </submittedName>
</protein>